<dbReference type="RefSeq" id="WP_380600510.1">
    <property type="nucleotide sequence ID" value="NZ_JBHSDU010000010.1"/>
</dbReference>
<sequence length="182" mass="19962">MKRTLAVWISVAIASAAQAAESPPLEINACELLTSAEISAAVGLPVDHGRRQDEGMSRDGQYSSTCFWTIEPGKAPDQNAPARGRRFVILNAQRWPAGRDMAKKFLQAFHESADKGVIANQPQPRKFGDEALWWGDGLAVRKGDVSFGLSVFIPKRDAARTSVLEEKLAPHVLRRLDRQSAI</sequence>
<comment type="caution">
    <text evidence="2">The sequence shown here is derived from an EMBL/GenBank/DDBJ whole genome shotgun (WGS) entry which is preliminary data.</text>
</comment>
<keyword evidence="1" id="KW-0732">Signal</keyword>
<evidence type="ECO:0000256" key="1">
    <source>
        <dbReference type="SAM" id="SignalP"/>
    </source>
</evidence>
<accession>A0ABV8SW39</accession>
<evidence type="ECO:0000313" key="2">
    <source>
        <dbReference type="EMBL" id="MFC4311721.1"/>
    </source>
</evidence>
<proteinExistence type="predicted"/>
<gene>
    <name evidence="2" type="ORF">ACFPN2_21730</name>
</gene>
<organism evidence="2 3">
    <name type="scientific">Steroidobacter flavus</name>
    <dbReference type="NCBI Taxonomy" id="1842136"/>
    <lineage>
        <taxon>Bacteria</taxon>
        <taxon>Pseudomonadati</taxon>
        <taxon>Pseudomonadota</taxon>
        <taxon>Gammaproteobacteria</taxon>
        <taxon>Steroidobacterales</taxon>
        <taxon>Steroidobacteraceae</taxon>
        <taxon>Steroidobacter</taxon>
    </lineage>
</organism>
<evidence type="ECO:0000313" key="3">
    <source>
        <dbReference type="Proteomes" id="UP001595904"/>
    </source>
</evidence>
<evidence type="ECO:0008006" key="4">
    <source>
        <dbReference type="Google" id="ProtNLM"/>
    </source>
</evidence>
<feature type="chain" id="PRO_5045691843" description="DUF3558 domain-containing protein" evidence="1">
    <location>
        <begin position="20"/>
        <end position="182"/>
    </location>
</feature>
<reference evidence="3" key="1">
    <citation type="journal article" date="2019" name="Int. J. Syst. Evol. Microbiol.">
        <title>The Global Catalogue of Microorganisms (GCM) 10K type strain sequencing project: providing services to taxonomists for standard genome sequencing and annotation.</title>
        <authorList>
            <consortium name="The Broad Institute Genomics Platform"/>
            <consortium name="The Broad Institute Genome Sequencing Center for Infectious Disease"/>
            <person name="Wu L."/>
            <person name="Ma J."/>
        </authorList>
    </citation>
    <scope>NUCLEOTIDE SEQUENCE [LARGE SCALE GENOMIC DNA]</scope>
    <source>
        <strain evidence="3">CGMCC 1.10759</strain>
    </source>
</reference>
<keyword evidence="3" id="KW-1185">Reference proteome</keyword>
<name>A0ABV8SW39_9GAMM</name>
<protein>
    <recommendedName>
        <fullName evidence="4">DUF3558 domain-containing protein</fullName>
    </recommendedName>
</protein>
<feature type="signal peptide" evidence="1">
    <location>
        <begin position="1"/>
        <end position="19"/>
    </location>
</feature>
<dbReference type="Proteomes" id="UP001595904">
    <property type="component" value="Unassembled WGS sequence"/>
</dbReference>
<dbReference type="EMBL" id="JBHSDU010000010">
    <property type="protein sequence ID" value="MFC4311721.1"/>
    <property type="molecule type" value="Genomic_DNA"/>
</dbReference>